<evidence type="ECO:0000313" key="2">
    <source>
        <dbReference type="EMBL" id="KAF2572857.1"/>
    </source>
</evidence>
<gene>
    <name evidence="2" type="ORF">F2Q70_00002361</name>
</gene>
<feature type="transmembrane region" description="Helical" evidence="1">
    <location>
        <begin position="385"/>
        <end position="408"/>
    </location>
</feature>
<name>A0A8S9IVI7_BRACR</name>
<evidence type="ECO:0000256" key="1">
    <source>
        <dbReference type="SAM" id="Phobius"/>
    </source>
</evidence>
<accession>A0A8S9IVI7</accession>
<keyword evidence="1" id="KW-1133">Transmembrane helix</keyword>
<keyword evidence="1" id="KW-0812">Transmembrane</keyword>
<dbReference type="AlphaFoldDB" id="A0A8S9IVI7"/>
<proteinExistence type="predicted"/>
<reference evidence="2" key="1">
    <citation type="submission" date="2019-12" db="EMBL/GenBank/DDBJ databases">
        <title>Genome sequencing and annotation of Brassica cretica.</title>
        <authorList>
            <person name="Studholme D.J."/>
            <person name="Sarris P.F."/>
        </authorList>
    </citation>
    <scope>NUCLEOTIDE SEQUENCE</scope>
    <source>
        <strain evidence="2">PFS-102/07</strain>
        <tissue evidence="2">Leaf</tissue>
    </source>
</reference>
<protein>
    <submittedName>
        <fullName evidence="2">Uncharacterized protein</fullName>
    </submittedName>
</protein>
<feature type="transmembrane region" description="Helical" evidence="1">
    <location>
        <begin position="261"/>
        <end position="284"/>
    </location>
</feature>
<organism evidence="2">
    <name type="scientific">Brassica cretica</name>
    <name type="common">Mustard</name>
    <dbReference type="NCBI Taxonomy" id="69181"/>
    <lineage>
        <taxon>Eukaryota</taxon>
        <taxon>Viridiplantae</taxon>
        <taxon>Streptophyta</taxon>
        <taxon>Embryophyta</taxon>
        <taxon>Tracheophyta</taxon>
        <taxon>Spermatophyta</taxon>
        <taxon>Magnoliopsida</taxon>
        <taxon>eudicotyledons</taxon>
        <taxon>Gunneridae</taxon>
        <taxon>Pentapetalae</taxon>
        <taxon>rosids</taxon>
        <taxon>malvids</taxon>
        <taxon>Brassicales</taxon>
        <taxon>Brassicaceae</taxon>
        <taxon>Brassiceae</taxon>
        <taxon>Brassica</taxon>
    </lineage>
</organism>
<feature type="transmembrane region" description="Helical" evidence="1">
    <location>
        <begin position="358"/>
        <end position="379"/>
    </location>
</feature>
<keyword evidence="1" id="KW-0472">Membrane</keyword>
<sequence length="421" mass="47072">MSSPLIPSRSFSPSLSMESPEAVSSVFLPLPPEPPDPDLDVMLLVDHPVPPVPPHPPPILIDASVLFVQPLLMHPLLAEADLSSSLTTRRVSLLHPVSKPRNLVSCGEHVSFKSSLRKVPYYQQEAGVIEISVARFLGLLTADCKFTRHFKFSRTGLRMLKFWRCSQSKHILHLKPWSHVVGPISPCFMLSQGMVFISYWSESFLFDHCLREEFNYLSRRSLFPCKQEIMLFLNGSLPRIEDVISSSIFKFKLSLPQNEDVIWTSVFVAMYAIVSGLNIWPWWLASQQSIFWKRCLVASEFVDVSYPIGYVENFPTWSANGTWIVSSTQSTEAVTLQKAPHSTFSSGFSSLQILADSIVLFFALRTGLVLIEITGSFIVRNLVPLVIPLSCCYNLCTTFCLVVVAFAMGGVSKLCSSSTLV</sequence>
<dbReference type="EMBL" id="QGKY02001015">
    <property type="protein sequence ID" value="KAF2572857.1"/>
    <property type="molecule type" value="Genomic_DNA"/>
</dbReference>
<comment type="caution">
    <text evidence="2">The sequence shown here is derived from an EMBL/GenBank/DDBJ whole genome shotgun (WGS) entry which is preliminary data.</text>
</comment>